<proteinExistence type="predicted"/>
<dbReference type="Proteomes" id="UP000012081">
    <property type="component" value="Unassembled WGS sequence"/>
</dbReference>
<evidence type="ECO:0000313" key="1">
    <source>
        <dbReference type="EMBL" id="EMT51136.1"/>
    </source>
</evidence>
<sequence>MNKILAILGLMVLVLPLTVHVLMTGPDNLLAVSMQFFEKLLHNVTRFGTE</sequence>
<dbReference type="EMBL" id="APBN01000010">
    <property type="protein sequence ID" value="EMT51136.1"/>
    <property type="molecule type" value="Genomic_DNA"/>
</dbReference>
<name>M8DVX6_9BACL</name>
<comment type="caution">
    <text evidence="1">The sequence shown here is derived from an EMBL/GenBank/DDBJ whole genome shotgun (WGS) entry which is preliminary data.</text>
</comment>
<dbReference type="AlphaFoldDB" id="M8DVX6"/>
<dbReference type="PATRIC" id="fig|1300222.3.peg.4096"/>
<keyword evidence="2" id="KW-1185">Reference proteome</keyword>
<gene>
    <name evidence="1" type="ORF">I532_19507</name>
</gene>
<dbReference type="STRING" id="1300222.I532_19507"/>
<accession>M8DVX6</accession>
<evidence type="ECO:0000313" key="2">
    <source>
        <dbReference type="Proteomes" id="UP000012081"/>
    </source>
</evidence>
<reference evidence="1 2" key="1">
    <citation type="submission" date="2013-03" db="EMBL/GenBank/DDBJ databases">
        <title>Assembly of a new bacterial strain Brevibacillus borstelensis AK1.</title>
        <authorList>
            <person name="Rajan I."/>
            <person name="PoliReddy D."/>
            <person name="Sugumar T."/>
            <person name="Rathinam K."/>
            <person name="Alqarawi S."/>
            <person name="Khalil A.B."/>
            <person name="Sivakumar N."/>
        </authorList>
    </citation>
    <scope>NUCLEOTIDE SEQUENCE [LARGE SCALE GENOMIC DNA]</scope>
    <source>
        <strain evidence="1 2">AK1</strain>
    </source>
</reference>
<dbReference type="RefSeq" id="WP_003390325.1">
    <property type="nucleotide sequence ID" value="NZ_APBN01000010.1"/>
</dbReference>
<dbReference type="GeneID" id="89496980"/>
<organism evidence="1 2">
    <name type="scientific">Brevibacillus borstelensis AK1</name>
    <dbReference type="NCBI Taxonomy" id="1300222"/>
    <lineage>
        <taxon>Bacteria</taxon>
        <taxon>Bacillati</taxon>
        <taxon>Bacillota</taxon>
        <taxon>Bacilli</taxon>
        <taxon>Bacillales</taxon>
        <taxon>Paenibacillaceae</taxon>
        <taxon>Brevibacillus</taxon>
    </lineage>
</organism>
<protein>
    <submittedName>
        <fullName evidence="1">Uncharacterized protein</fullName>
    </submittedName>
</protein>